<protein>
    <submittedName>
        <fullName evidence="1">Unnamed protein product</fullName>
    </submittedName>
</protein>
<organism evidence="1 2">
    <name type="scientific">Ambrosiozyma monospora</name>
    <name type="common">Yeast</name>
    <name type="synonym">Endomycopsis monosporus</name>
    <dbReference type="NCBI Taxonomy" id="43982"/>
    <lineage>
        <taxon>Eukaryota</taxon>
        <taxon>Fungi</taxon>
        <taxon>Dikarya</taxon>
        <taxon>Ascomycota</taxon>
        <taxon>Saccharomycotina</taxon>
        <taxon>Pichiomycetes</taxon>
        <taxon>Pichiales</taxon>
        <taxon>Pichiaceae</taxon>
        <taxon>Ambrosiozyma</taxon>
    </lineage>
</organism>
<comment type="caution">
    <text evidence="1">The sequence shown here is derived from an EMBL/GenBank/DDBJ whole genome shotgun (WGS) entry which is preliminary data.</text>
</comment>
<name>A0ACB5SU48_AMBMO</name>
<sequence>MLSLLILARLSKVRPLYLPKVAQFTLTNSRFKSSIPPTKLNLNDINIVSLTHKQKEQSPITSENDHLKASSTETKTKTRKSKKSKKKSKSKLASQINSEDILLGASEDIQSLDTPENGISIDNNDIDNEMTSFYQHIQYTINQYSSDQTFGSEFVILFQVGSFYELYFSQASKYANLLGLTLTSKKLKNQSVPFAGFPDYRLENYTWHDH</sequence>
<dbReference type="Proteomes" id="UP001165064">
    <property type="component" value="Unassembled WGS sequence"/>
</dbReference>
<evidence type="ECO:0000313" key="1">
    <source>
        <dbReference type="EMBL" id="GME72525.1"/>
    </source>
</evidence>
<keyword evidence="2" id="KW-1185">Reference proteome</keyword>
<accession>A0ACB5SU48</accession>
<gene>
    <name evidence="1" type="ORF">Amon02_000102800</name>
</gene>
<evidence type="ECO:0000313" key="2">
    <source>
        <dbReference type="Proteomes" id="UP001165064"/>
    </source>
</evidence>
<reference evidence="1" key="1">
    <citation type="submission" date="2023-04" db="EMBL/GenBank/DDBJ databases">
        <title>Ambrosiozyma monospora NBRC 10751.</title>
        <authorList>
            <person name="Ichikawa N."/>
            <person name="Sato H."/>
            <person name="Tonouchi N."/>
        </authorList>
    </citation>
    <scope>NUCLEOTIDE SEQUENCE</scope>
    <source>
        <strain evidence="1">NBRC 10751</strain>
    </source>
</reference>
<dbReference type="EMBL" id="BSXS01000443">
    <property type="protein sequence ID" value="GME72525.1"/>
    <property type="molecule type" value="Genomic_DNA"/>
</dbReference>
<proteinExistence type="predicted"/>